<evidence type="ECO:0000313" key="1">
    <source>
        <dbReference type="EMBL" id="KKN42514.1"/>
    </source>
</evidence>
<sequence>MLINTTNKTRKKREAAILSGEINLLPHKKNLFYLLRFFKKSDLILLKINNKKYLLDSKDLNLLSIEIFDLKIELIDFVLKNVKLQKSYKQHLFSLLYMNDDNFHKKSCLVKYLINKNLKVQEISATFLSKNDLNIFQKFNIQVRKINTNRINLTFISMLLLLLKNFIQYIKAIKIYPENNSKYDKNIHYYKIFKSFNIQAHNLFLEKITNSLENTIIYIKPYISGIALKRQQEYIEYLNKKDENYFFYVPKQNYIRQFKNAVRIFISNYPKEFKIQLFRIVTMRESVDNYVNYIKRKFKDIRKFYTSEEFESKTTYLSEILKKNNINVINFAHGLGVYGTYNNYDVFYVFSKLQKQHYLNFGSPIYKYLEFKKPLVKNRKNINKKLALFFITTTFSTSHSFNSLYKEVINYIEKLAKEFDFPVYAKYHPESKENAKILSNNIKIIEKIEDLPIDYNVLAITFTSTYVIELLNSMPFLIINPKNRLNLSYCFPKNNFFNVSNYTELKKKIYQFLNNPDFYNNYWKELLSIFKENYII</sequence>
<name>A0A0F9QJ46_9ZZZZ</name>
<proteinExistence type="predicted"/>
<protein>
    <submittedName>
        <fullName evidence="1">Uncharacterized protein</fullName>
    </submittedName>
</protein>
<dbReference type="EMBL" id="LAZR01001575">
    <property type="protein sequence ID" value="KKN42514.1"/>
    <property type="molecule type" value="Genomic_DNA"/>
</dbReference>
<organism evidence="1">
    <name type="scientific">marine sediment metagenome</name>
    <dbReference type="NCBI Taxonomy" id="412755"/>
    <lineage>
        <taxon>unclassified sequences</taxon>
        <taxon>metagenomes</taxon>
        <taxon>ecological metagenomes</taxon>
    </lineage>
</organism>
<gene>
    <name evidence="1" type="ORF">LCGC14_0712370</name>
</gene>
<accession>A0A0F9QJ46</accession>
<dbReference type="AlphaFoldDB" id="A0A0F9QJ46"/>
<reference evidence="1" key="1">
    <citation type="journal article" date="2015" name="Nature">
        <title>Complex archaea that bridge the gap between prokaryotes and eukaryotes.</title>
        <authorList>
            <person name="Spang A."/>
            <person name="Saw J.H."/>
            <person name="Jorgensen S.L."/>
            <person name="Zaremba-Niedzwiedzka K."/>
            <person name="Martijn J."/>
            <person name="Lind A.E."/>
            <person name="van Eijk R."/>
            <person name="Schleper C."/>
            <person name="Guy L."/>
            <person name="Ettema T.J."/>
        </authorList>
    </citation>
    <scope>NUCLEOTIDE SEQUENCE</scope>
</reference>
<comment type="caution">
    <text evidence="1">The sequence shown here is derived from an EMBL/GenBank/DDBJ whole genome shotgun (WGS) entry which is preliminary data.</text>
</comment>